<dbReference type="SUPFAM" id="SSF53474">
    <property type="entry name" value="alpha/beta-Hydrolases"/>
    <property type="match status" value="1"/>
</dbReference>
<dbReference type="EMBL" id="JAAXOT010000010">
    <property type="protein sequence ID" value="NKY58343.1"/>
    <property type="molecule type" value="Genomic_DNA"/>
</dbReference>
<sequence length="247" mass="26735">MHTTTLVFIPCFSGAPWDLDQLGPLSDFPMRTMRLPEGIDNIEAYADAVAAHTADLTDYALVGDSFGANIALAVATRRPTGLRALVLSGGFAADPISSPLWRAGMRLMGKARGPLYRQLVLRAHAHRLASPFDDEGEVAWSEADSRQLFLDNTPAHSFGTRVVAALTADYTPALAAIQVPTLVLTPGHDVLIGENAATVLREGIADSTETVLPRTGHMFRFTHPQAYARAVDNFLTEKLPEVHRAPR</sequence>
<dbReference type="Proteomes" id="UP000570678">
    <property type="component" value="Unassembled WGS sequence"/>
</dbReference>
<evidence type="ECO:0000313" key="2">
    <source>
        <dbReference type="EMBL" id="NKY58343.1"/>
    </source>
</evidence>
<evidence type="ECO:0000313" key="3">
    <source>
        <dbReference type="Proteomes" id="UP000570678"/>
    </source>
</evidence>
<organism evidence="2 3">
    <name type="scientific">Nocardia flavorosea</name>
    <dbReference type="NCBI Taxonomy" id="53429"/>
    <lineage>
        <taxon>Bacteria</taxon>
        <taxon>Bacillati</taxon>
        <taxon>Actinomycetota</taxon>
        <taxon>Actinomycetes</taxon>
        <taxon>Mycobacteriales</taxon>
        <taxon>Nocardiaceae</taxon>
        <taxon>Nocardia</taxon>
    </lineage>
</organism>
<dbReference type="Pfam" id="PF12146">
    <property type="entry name" value="Hydrolase_4"/>
    <property type="match status" value="1"/>
</dbReference>
<evidence type="ECO:0000259" key="1">
    <source>
        <dbReference type="Pfam" id="PF12146"/>
    </source>
</evidence>
<keyword evidence="2" id="KW-0378">Hydrolase</keyword>
<reference evidence="2 3" key="1">
    <citation type="submission" date="2020-04" db="EMBL/GenBank/DDBJ databases">
        <title>MicrobeNet Type strains.</title>
        <authorList>
            <person name="Nicholson A.C."/>
        </authorList>
    </citation>
    <scope>NUCLEOTIDE SEQUENCE [LARGE SCALE GENOMIC DNA]</scope>
    <source>
        <strain evidence="2 3">JCM 3332</strain>
    </source>
</reference>
<dbReference type="InterPro" id="IPR029058">
    <property type="entry name" value="AB_hydrolase_fold"/>
</dbReference>
<comment type="caution">
    <text evidence="2">The sequence shown here is derived from an EMBL/GenBank/DDBJ whole genome shotgun (WGS) entry which is preliminary data.</text>
</comment>
<feature type="domain" description="Serine aminopeptidase S33" evidence="1">
    <location>
        <begin position="39"/>
        <end position="216"/>
    </location>
</feature>
<dbReference type="Gene3D" id="3.40.50.1820">
    <property type="entry name" value="alpha/beta hydrolase"/>
    <property type="match status" value="1"/>
</dbReference>
<dbReference type="AlphaFoldDB" id="A0A846YHF7"/>
<protein>
    <submittedName>
        <fullName evidence="2">Alpha/beta fold hydrolase</fullName>
    </submittedName>
</protein>
<keyword evidence="3" id="KW-1185">Reference proteome</keyword>
<dbReference type="InterPro" id="IPR022742">
    <property type="entry name" value="Hydrolase_4"/>
</dbReference>
<proteinExistence type="predicted"/>
<dbReference type="RefSeq" id="WP_062979521.1">
    <property type="nucleotide sequence ID" value="NZ_JAAXOT010000010.1"/>
</dbReference>
<dbReference type="GO" id="GO:0016787">
    <property type="term" value="F:hydrolase activity"/>
    <property type="evidence" value="ECO:0007669"/>
    <property type="project" value="UniProtKB-KW"/>
</dbReference>
<accession>A0A846YHF7</accession>
<gene>
    <name evidence="2" type="ORF">HGA15_19805</name>
</gene>
<name>A0A846YHF7_9NOCA</name>